<dbReference type="RefSeq" id="WP_142056454.1">
    <property type="nucleotide sequence ID" value="NZ_VFPA01000002.1"/>
</dbReference>
<keyword evidence="5" id="KW-0676">Redox-active center</keyword>
<keyword evidence="3" id="KW-0560">Oxidoreductase</keyword>
<dbReference type="CDD" id="cd02972">
    <property type="entry name" value="DsbA_family"/>
    <property type="match status" value="1"/>
</dbReference>
<gene>
    <name evidence="7" type="ORF">FB558_4643</name>
</gene>
<evidence type="ECO:0000313" key="7">
    <source>
        <dbReference type="EMBL" id="TQM12065.1"/>
    </source>
</evidence>
<keyword evidence="2" id="KW-0732">Signal</keyword>
<dbReference type="Pfam" id="PF13462">
    <property type="entry name" value="Thioredoxin_4"/>
    <property type="match status" value="1"/>
</dbReference>
<dbReference type="GO" id="GO:0016491">
    <property type="term" value="F:oxidoreductase activity"/>
    <property type="evidence" value="ECO:0007669"/>
    <property type="project" value="UniProtKB-KW"/>
</dbReference>
<dbReference type="InterPro" id="IPR012336">
    <property type="entry name" value="Thioredoxin-like_fold"/>
</dbReference>
<accession>A0A543DRX0</accession>
<evidence type="ECO:0000313" key="8">
    <source>
        <dbReference type="Proteomes" id="UP000315677"/>
    </source>
</evidence>
<reference evidence="7 8" key="1">
    <citation type="submission" date="2019-06" db="EMBL/GenBank/DDBJ databases">
        <title>Sequencing the genomes of 1000 actinobacteria strains.</title>
        <authorList>
            <person name="Klenk H.-P."/>
        </authorList>
    </citation>
    <scope>NUCLEOTIDE SEQUENCE [LARGE SCALE GENOMIC DNA]</scope>
    <source>
        <strain evidence="7 8">DSM 45301</strain>
    </source>
</reference>
<dbReference type="SUPFAM" id="SSF52833">
    <property type="entry name" value="Thioredoxin-like"/>
    <property type="match status" value="1"/>
</dbReference>
<keyword evidence="7" id="KW-0413">Isomerase</keyword>
<evidence type="ECO:0000256" key="5">
    <source>
        <dbReference type="ARBA" id="ARBA00023284"/>
    </source>
</evidence>
<evidence type="ECO:0000256" key="3">
    <source>
        <dbReference type="ARBA" id="ARBA00023002"/>
    </source>
</evidence>
<name>A0A543DRX0_9PSEU</name>
<keyword evidence="4" id="KW-1015">Disulfide bond</keyword>
<evidence type="ECO:0000256" key="1">
    <source>
        <dbReference type="ARBA" id="ARBA00005791"/>
    </source>
</evidence>
<dbReference type="Gene3D" id="3.40.30.10">
    <property type="entry name" value="Glutaredoxin"/>
    <property type="match status" value="1"/>
</dbReference>
<dbReference type="InterPro" id="IPR036249">
    <property type="entry name" value="Thioredoxin-like_sf"/>
</dbReference>
<comment type="similarity">
    <text evidence="1">Belongs to the thioredoxin family. DsbA subfamily.</text>
</comment>
<dbReference type="GO" id="GO:0016853">
    <property type="term" value="F:isomerase activity"/>
    <property type="evidence" value="ECO:0007669"/>
    <property type="project" value="UniProtKB-KW"/>
</dbReference>
<protein>
    <submittedName>
        <fullName evidence="7">Protein-disulfide isomerase</fullName>
    </submittedName>
</protein>
<evidence type="ECO:0000256" key="2">
    <source>
        <dbReference type="ARBA" id="ARBA00022729"/>
    </source>
</evidence>
<sequence length="221" mass="22742">MPSRRATLARRRGPATGTVVAVVVLVLFAAAVGFGVYRAQSDAGDGAFPAGADSAGVVVGRADAPVTIDLYLDFQCPACAQYEQAAGATLDELVASGRARVVYHPVAYLDRFSSTRYSSRSSAAAGCAADAGVLPRFTRLLYAHQPPEGGAGLPDDQLVALGQEAGGGPEFAACVQEARYAGWTRSVTDTASRSGINHTPTVLVDGQEITRSAEALRAAVG</sequence>
<dbReference type="PANTHER" id="PTHR13887">
    <property type="entry name" value="GLUTATHIONE S-TRANSFERASE KAPPA"/>
    <property type="match status" value="1"/>
</dbReference>
<dbReference type="OrthoDB" id="4135024at2"/>
<comment type="caution">
    <text evidence="7">The sequence shown here is derived from an EMBL/GenBank/DDBJ whole genome shotgun (WGS) entry which is preliminary data.</text>
</comment>
<dbReference type="Proteomes" id="UP000315677">
    <property type="component" value="Unassembled WGS sequence"/>
</dbReference>
<feature type="domain" description="Thioredoxin-like fold" evidence="6">
    <location>
        <begin position="55"/>
        <end position="220"/>
    </location>
</feature>
<dbReference type="EMBL" id="VFPA01000002">
    <property type="protein sequence ID" value="TQM12065.1"/>
    <property type="molecule type" value="Genomic_DNA"/>
</dbReference>
<evidence type="ECO:0000259" key="6">
    <source>
        <dbReference type="Pfam" id="PF13462"/>
    </source>
</evidence>
<proteinExistence type="inferred from homology"/>
<evidence type="ECO:0000256" key="4">
    <source>
        <dbReference type="ARBA" id="ARBA00023157"/>
    </source>
</evidence>
<dbReference type="AlphaFoldDB" id="A0A543DRX0"/>
<organism evidence="7 8">
    <name type="scientific">Pseudonocardia kunmingensis</name>
    <dbReference type="NCBI Taxonomy" id="630975"/>
    <lineage>
        <taxon>Bacteria</taxon>
        <taxon>Bacillati</taxon>
        <taxon>Actinomycetota</taxon>
        <taxon>Actinomycetes</taxon>
        <taxon>Pseudonocardiales</taxon>
        <taxon>Pseudonocardiaceae</taxon>
        <taxon>Pseudonocardia</taxon>
    </lineage>
</organism>
<dbReference type="PANTHER" id="PTHR13887:SF14">
    <property type="entry name" value="DISULFIDE BOND FORMATION PROTEIN D"/>
    <property type="match status" value="1"/>
</dbReference>
<keyword evidence="8" id="KW-1185">Reference proteome</keyword>